<proteinExistence type="predicted"/>
<sequence length="81" mass="8992">MKRKKWWAQHLLLVSFSPSRSTLQTGPRIFLLLWSSAFRGACATAIGVGGGRRRPIVQMVPKRTISRFPCGSCSSVQNTQS</sequence>
<dbReference type="AlphaFoldDB" id="A0A6B0U2N1"/>
<reference evidence="1" key="1">
    <citation type="submission" date="2019-12" db="EMBL/GenBank/DDBJ databases">
        <title>An insight into the sialome of adult female Ixodes ricinus ticks feeding for 6 days.</title>
        <authorList>
            <person name="Perner J."/>
            <person name="Ribeiro J.M.C."/>
        </authorList>
    </citation>
    <scope>NUCLEOTIDE SEQUENCE</scope>
    <source>
        <strain evidence="1">Semi-engorged</strain>
        <tissue evidence="1">Salivary glands</tissue>
    </source>
</reference>
<evidence type="ECO:0000313" key="1">
    <source>
        <dbReference type="EMBL" id="MXU84591.1"/>
    </source>
</evidence>
<protein>
    <submittedName>
        <fullName evidence="1">Putative secreted protein</fullName>
    </submittedName>
</protein>
<accession>A0A6B0U2N1</accession>
<name>A0A6B0U2N1_IXORI</name>
<organism evidence="1">
    <name type="scientific">Ixodes ricinus</name>
    <name type="common">Common tick</name>
    <name type="synonym">Acarus ricinus</name>
    <dbReference type="NCBI Taxonomy" id="34613"/>
    <lineage>
        <taxon>Eukaryota</taxon>
        <taxon>Metazoa</taxon>
        <taxon>Ecdysozoa</taxon>
        <taxon>Arthropoda</taxon>
        <taxon>Chelicerata</taxon>
        <taxon>Arachnida</taxon>
        <taxon>Acari</taxon>
        <taxon>Parasitiformes</taxon>
        <taxon>Ixodida</taxon>
        <taxon>Ixodoidea</taxon>
        <taxon>Ixodidae</taxon>
        <taxon>Ixodinae</taxon>
        <taxon>Ixodes</taxon>
    </lineage>
</organism>
<dbReference type="EMBL" id="GIFC01002508">
    <property type="protein sequence ID" value="MXU84591.1"/>
    <property type="molecule type" value="Transcribed_RNA"/>
</dbReference>